<dbReference type="EMBL" id="VSRR010081008">
    <property type="protein sequence ID" value="MPC89440.1"/>
    <property type="molecule type" value="Genomic_DNA"/>
</dbReference>
<dbReference type="Proteomes" id="UP000324222">
    <property type="component" value="Unassembled WGS sequence"/>
</dbReference>
<accession>A0A5B7IY50</accession>
<keyword evidence="2" id="KW-1185">Reference proteome</keyword>
<proteinExistence type="predicted"/>
<organism evidence="1 2">
    <name type="scientific">Portunus trituberculatus</name>
    <name type="common">Swimming crab</name>
    <name type="synonym">Neptunus trituberculatus</name>
    <dbReference type="NCBI Taxonomy" id="210409"/>
    <lineage>
        <taxon>Eukaryota</taxon>
        <taxon>Metazoa</taxon>
        <taxon>Ecdysozoa</taxon>
        <taxon>Arthropoda</taxon>
        <taxon>Crustacea</taxon>
        <taxon>Multicrustacea</taxon>
        <taxon>Malacostraca</taxon>
        <taxon>Eumalacostraca</taxon>
        <taxon>Eucarida</taxon>
        <taxon>Decapoda</taxon>
        <taxon>Pleocyemata</taxon>
        <taxon>Brachyura</taxon>
        <taxon>Eubrachyura</taxon>
        <taxon>Portunoidea</taxon>
        <taxon>Portunidae</taxon>
        <taxon>Portuninae</taxon>
        <taxon>Portunus</taxon>
    </lineage>
</organism>
<evidence type="ECO:0000313" key="2">
    <source>
        <dbReference type="Proteomes" id="UP000324222"/>
    </source>
</evidence>
<dbReference type="OrthoDB" id="6377331at2759"/>
<evidence type="ECO:0008006" key="3">
    <source>
        <dbReference type="Google" id="ProtNLM"/>
    </source>
</evidence>
<dbReference type="PANTHER" id="PTHR47510:SF3">
    <property type="entry name" value="ENDO_EXONUCLEASE_PHOSPHATASE DOMAIN-CONTAINING PROTEIN"/>
    <property type="match status" value="1"/>
</dbReference>
<dbReference type="PANTHER" id="PTHR47510">
    <property type="entry name" value="REVERSE TRANSCRIPTASE DOMAIN-CONTAINING PROTEIN"/>
    <property type="match status" value="1"/>
</dbReference>
<comment type="caution">
    <text evidence="1">The sequence shown here is derived from an EMBL/GenBank/DDBJ whole genome shotgun (WGS) entry which is preliminary data.</text>
</comment>
<reference evidence="1 2" key="1">
    <citation type="submission" date="2019-05" db="EMBL/GenBank/DDBJ databases">
        <title>Another draft genome of Portunus trituberculatus and its Hox gene families provides insights of decapod evolution.</title>
        <authorList>
            <person name="Jeong J.-H."/>
            <person name="Song I."/>
            <person name="Kim S."/>
            <person name="Choi T."/>
            <person name="Kim D."/>
            <person name="Ryu S."/>
            <person name="Kim W."/>
        </authorList>
    </citation>
    <scope>NUCLEOTIDE SEQUENCE [LARGE SCALE GENOMIC DNA]</scope>
    <source>
        <tissue evidence="1">Muscle</tissue>
    </source>
</reference>
<sequence length="208" mass="22924">MLLGLHPGLSASCSNTTYPSSQTPHFPSFSTTVIHEIKAAKLSYYPNEIHRLKQENISRLNETITSIPSVAHLPATEAAEVINIHFLNICQSLPSLDLTSLPAYLPTPAPLPTVHEHRVTNKLLKLKSRHSITPADIPIKLYQEFSVELAKPLCSIINASLRQSQCPASWKTAYVTPVPKTCSSQSFNDYRLIAITPIPSLVCEGFIL</sequence>
<name>A0A5B7IY50_PORTR</name>
<protein>
    <recommendedName>
        <fullName evidence="3">RNA-directed DNA polymerase from mobile element jockey</fullName>
    </recommendedName>
</protein>
<dbReference type="AlphaFoldDB" id="A0A5B7IY50"/>
<evidence type="ECO:0000313" key="1">
    <source>
        <dbReference type="EMBL" id="MPC89440.1"/>
    </source>
</evidence>
<gene>
    <name evidence="1" type="ORF">E2C01_084386</name>
</gene>